<dbReference type="EMBL" id="CP002955">
    <property type="protein sequence ID" value="AEL24360.1"/>
    <property type="molecule type" value="Genomic_DNA"/>
</dbReference>
<name>G0IY27_CYCMS</name>
<dbReference type="Proteomes" id="UP000001635">
    <property type="component" value="Chromosome"/>
</dbReference>
<reference evidence="2" key="1">
    <citation type="submission" date="2011-07" db="EMBL/GenBank/DDBJ databases">
        <title>The complete genome of Cyclobacterium marinum DSM 745.</title>
        <authorList>
            <person name="Lucas S."/>
            <person name="Han J."/>
            <person name="Lapidus A."/>
            <person name="Bruce D."/>
            <person name="Goodwin L."/>
            <person name="Pitluck S."/>
            <person name="Peters L."/>
            <person name="Kyrpides N."/>
            <person name="Mavromatis K."/>
            <person name="Ivanova N."/>
            <person name="Ovchinnikova G."/>
            <person name="Chertkov O."/>
            <person name="Detter J.C."/>
            <person name="Tapia R."/>
            <person name="Han C."/>
            <person name="Land M."/>
            <person name="Hauser L."/>
            <person name="Markowitz V."/>
            <person name="Cheng J.-F."/>
            <person name="Hugenholtz P."/>
            <person name="Woyke T."/>
            <person name="Wu D."/>
            <person name="Tindall B."/>
            <person name="Schuetze A."/>
            <person name="Brambilla E."/>
            <person name="Klenk H.-P."/>
            <person name="Eisen J.A."/>
        </authorList>
    </citation>
    <scope>NUCLEOTIDE SEQUENCE [LARGE SCALE GENOMIC DNA]</scope>
    <source>
        <strain evidence="2">ATCC 25205 / DSM 745 / LMG 13164 / NCIMB 1802</strain>
    </source>
</reference>
<protein>
    <submittedName>
        <fullName evidence="1">Uncharacterized protein</fullName>
    </submittedName>
</protein>
<accession>G0IY27</accession>
<sequence length="559" mass="62222">MAKIFLDKVIEGDFWTGYRLYDIYFNDTTKMVTAEFYGAYAIGTPSGVTHTFGDIIYDECIGADKYQVVKTQLNPFGEVVIQRNASECRVTNRSSALYRFDDSGGDKMGNVAGDVCAFEGSAYVYWYGDLEIGSTLYENTSDDLLPYDGAGWFRIGKTAYQINASSEVITINIDQCNSPAPLPDPDPLPAPGREAYFHLPVATAVTFRKEGKTLFSNERHPGIIDREFYQVVKKDNAVTVQFGSSFTGNQVRVIDMEGGADVIISPTKVESNINQLLSVPGFAVNDVEIVGLQVWFPNRAFPEFGKVGNTINLVSDQISQQVQVTNVQNGLGEARGYKAMIVNYLVPITGTIEVEVSGKYNVKPYDVYEAVLPMSANGMFQFKIEVSDDDFTDTFALSEPVEVTEDLSDYQQVSYTNDNDEFGCFYGNGIIHERWIKSRLYQSFPGGEKTVNRETDAKLIKLDEYVTNSLDWEIFQVPPYLLTQLGIALGHDTFNINGVAMQSEESLEPEYFLPDPLANAAIRLEEVDFTANNRDASQAVDSADSFLKLDNDDKLKINP</sequence>
<evidence type="ECO:0000313" key="2">
    <source>
        <dbReference type="Proteomes" id="UP000001635"/>
    </source>
</evidence>
<gene>
    <name evidence="1" type="ordered locus">Cycma_0585</name>
</gene>
<dbReference type="KEGG" id="cmr:Cycma_0585"/>
<dbReference type="HOGENOM" id="CLU_487221_0_0_10"/>
<dbReference type="STRING" id="880070.Cycma_0585"/>
<organism evidence="1 2">
    <name type="scientific">Cyclobacterium marinum (strain ATCC 25205 / DSM 745 / LMG 13164 / NCIMB 1802)</name>
    <name type="common">Flectobacillus marinus</name>
    <dbReference type="NCBI Taxonomy" id="880070"/>
    <lineage>
        <taxon>Bacteria</taxon>
        <taxon>Pseudomonadati</taxon>
        <taxon>Bacteroidota</taxon>
        <taxon>Cytophagia</taxon>
        <taxon>Cytophagales</taxon>
        <taxon>Cyclobacteriaceae</taxon>
        <taxon>Cyclobacterium</taxon>
    </lineage>
</organism>
<proteinExistence type="predicted"/>
<keyword evidence="2" id="KW-1185">Reference proteome</keyword>
<dbReference type="AlphaFoldDB" id="G0IY27"/>
<dbReference type="eggNOG" id="COG3291">
    <property type="taxonomic scope" value="Bacteria"/>
</dbReference>
<dbReference type="RefSeq" id="WP_014018658.1">
    <property type="nucleotide sequence ID" value="NC_015914.1"/>
</dbReference>
<evidence type="ECO:0000313" key="1">
    <source>
        <dbReference type="EMBL" id="AEL24360.1"/>
    </source>
</evidence>